<dbReference type="InParanoid" id="D3AZ70"/>
<keyword evidence="2" id="KW-1185">Reference proteome</keyword>
<gene>
    <name evidence="1" type="ORF">PPL_01410</name>
</gene>
<dbReference type="RefSeq" id="XP_020437562.1">
    <property type="nucleotide sequence ID" value="XM_020572419.1"/>
</dbReference>
<comment type="caution">
    <text evidence="1">The sequence shown here is derived from an EMBL/GenBank/DDBJ whole genome shotgun (WGS) entry which is preliminary data.</text>
</comment>
<accession>D3AZ70</accession>
<proteinExistence type="predicted"/>
<organism evidence="1 2">
    <name type="scientific">Heterostelium pallidum (strain ATCC 26659 / Pp 5 / PN500)</name>
    <name type="common">Cellular slime mold</name>
    <name type="synonym">Polysphondylium pallidum</name>
    <dbReference type="NCBI Taxonomy" id="670386"/>
    <lineage>
        <taxon>Eukaryota</taxon>
        <taxon>Amoebozoa</taxon>
        <taxon>Evosea</taxon>
        <taxon>Eumycetozoa</taxon>
        <taxon>Dictyostelia</taxon>
        <taxon>Acytosteliales</taxon>
        <taxon>Acytosteliaceae</taxon>
        <taxon>Heterostelium</taxon>
    </lineage>
</organism>
<dbReference type="Proteomes" id="UP000001396">
    <property type="component" value="Unassembled WGS sequence"/>
</dbReference>
<name>D3AZ70_HETP5</name>
<dbReference type="GeneID" id="31356939"/>
<dbReference type="EMBL" id="ADBJ01000007">
    <property type="protein sequence ID" value="EFA85453.1"/>
    <property type="molecule type" value="Genomic_DNA"/>
</dbReference>
<sequence>MASLTDYCQRYLLEIIFKSSHSIFKEWSSQYKKDVDMTLSSKIYLSLVYLAILCMPTITPKPIYFVNMKEIVQQGLKYPTNIFVKFERSLPKGGTEFHRKLLDRLISLLENDMVLTLSIIFNGFGDSIDTLGRLVPHLARAHRLIIHIRFMKLNYFDEFHDDPVGTWRGKRAHKRKYNQVDYNRMVAPHLQFLNSLKNIDTLYIGDLEISQELDILQSVYDNHSHSLQSIHLLLRGHCWQYLTDQKSIKSNKTIKRLSIGNHIPSIRTVFSNLTHLVWQLPDNLPNSDTLFLVDPYCKIHTLSIYNDTNIAHNYKFLFEMITSNKTIKRLYIDSLLSSKKDNINLDYFLRTNTTIREFTTKDKMIQKNLKSGIFTTILKDENNHITYKR</sequence>
<protein>
    <submittedName>
        <fullName evidence="1">Uncharacterized protein</fullName>
    </submittedName>
</protein>
<reference evidence="1 2" key="1">
    <citation type="journal article" date="2011" name="Genome Res.">
        <title>Phylogeny-wide analysis of social amoeba genomes highlights ancient origins for complex intercellular communication.</title>
        <authorList>
            <person name="Heidel A.J."/>
            <person name="Lawal H.M."/>
            <person name="Felder M."/>
            <person name="Schilde C."/>
            <person name="Helps N.R."/>
            <person name="Tunggal B."/>
            <person name="Rivero F."/>
            <person name="John U."/>
            <person name="Schleicher M."/>
            <person name="Eichinger L."/>
            <person name="Platzer M."/>
            <person name="Noegel A.A."/>
            <person name="Schaap P."/>
            <person name="Gloeckner G."/>
        </authorList>
    </citation>
    <scope>NUCLEOTIDE SEQUENCE [LARGE SCALE GENOMIC DNA]</scope>
    <source>
        <strain evidence="2">ATCC 26659 / Pp 5 / PN500</strain>
    </source>
</reference>
<evidence type="ECO:0000313" key="1">
    <source>
        <dbReference type="EMBL" id="EFA85453.1"/>
    </source>
</evidence>
<evidence type="ECO:0000313" key="2">
    <source>
        <dbReference type="Proteomes" id="UP000001396"/>
    </source>
</evidence>
<dbReference type="AlphaFoldDB" id="D3AZ70"/>